<sequence length="411" mass="47025">DQSMTIRIHHQAKPTNLLKSIYATPLNVHKNNSGLTLDLSYITNQVIVCSYPVTRYPKLMYRNSLEDLVTFLNIQHGPESWKLYNFKIEGGRSDYRDEELMELVGAQKTKCIPPNCDGSTLAADLDQFLNRVGWMDHSPPPFLLLQNIIDDIQDQLIKSGSSVAVLHCKMGKGRSGTICIAYLMKYLESPLSESRDIFMNGRFKPGVSRGVTILSQLRWLRYHEMFLYYEPGLRPDILDQLSQSKFKLHTIQLNEPSSILFARPCSACIKIQTFNESRDSVTDLATLETDEELLCRSDEDKTITICFPLELHISDIRLEFGISARSPTVMNNFTALASYAHCWLNLYWETLKCSRIGSKDHYMLSKLLHEQDSGQNFDFVIKWRELDGTGGTSNRGLKLFESLTMKWSLIL</sequence>
<organism evidence="5">
    <name type="scientific">Zygosaccharomyces rouxii</name>
    <dbReference type="NCBI Taxonomy" id="4956"/>
    <lineage>
        <taxon>Eukaryota</taxon>
        <taxon>Fungi</taxon>
        <taxon>Dikarya</taxon>
        <taxon>Ascomycota</taxon>
        <taxon>Saccharomycotina</taxon>
        <taxon>Saccharomycetes</taxon>
        <taxon>Saccharomycetales</taxon>
        <taxon>Saccharomycetaceae</taxon>
        <taxon>Zygosaccharomyces</taxon>
    </lineage>
</organism>
<evidence type="ECO:0000256" key="1">
    <source>
        <dbReference type="ARBA" id="ARBA00013015"/>
    </source>
</evidence>
<dbReference type="GO" id="GO:0016314">
    <property type="term" value="F:phosphatidylinositol-3,4,5-trisphosphate 3-phosphatase activity"/>
    <property type="evidence" value="ECO:0007669"/>
    <property type="project" value="UniProtKB-EC"/>
</dbReference>
<dbReference type="GO" id="GO:0005886">
    <property type="term" value="C:plasma membrane"/>
    <property type="evidence" value="ECO:0007669"/>
    <property type="project" value="TreeGrafter"/>
</dbReference>
<feature type="domain" description="Phosphatase tensin-type" evidence="4">
    <location>
        <begin position="28"/>
        <end position="230"/>
    </location>
</feature>
<dbReference type="GO" id="GO:0004725">
    <property type="term" value="F:protein tyrosine phosphatase activity"/>
    <property type="evidence" value="ECO:0007669"/>
    <property type="project" value="TreeGrafter"/>
</dbReference>
<evidence type="ECO:0000259" key="3">
    <source>
        <dbReference type="PROSITE" id="PS50056"/>
    </source>
</evidence>
<dbReference type="PROSITE" id="PS00383">
    <property type="entry name" value="TYR_PHOSPHATASE_1"/>
    <property type="match status" value="1"/>
</dbReference>
<dbReference type="PANTHER" id="PTHR12305:SF81">
    <property type="entry name" value="PHOSPHATIDYLINOSITOL 3,4,5-TRISPHOSPHATE 3-PHOSPHATASE AND DUAL-SPECIFICITY PROTEIN PHOSPHATASE PTEN"/>
    <property type="match status" value="1"/>
</dbReference>
<dbReference type="GO" id="GO:0051896">
    <property type="term" value="P:regulation of phosphatidylinositol 3-kinase/protein kinase B signal transduction"/>
    <property type="evidence" value="ECO:0007669"/>
    <property type="project" value="TreeGrafter"/>
</dbReference>
<dbReference type="AlphaFoldDB" id="Q6RI82"/>
<dbReference type="SUPFAM" id="SSF52799">
    <property type="entry name" value="(Phosphotyrosine protein) phosphatases II"/>
    <property type="match status" value="1"/>
</dbReference>
<gene>
    <name evidence="5" type="primary">TEP1</name>
</gene>
<evidence type="ECO:0000313" key="5">
    <source>
        <dbReference type="EMBL" id="AAR88367.1"/>
    </source>
</evidence>
<dbReference type="GO" id="GO:0005829">
    <property type="term" value="C:cytosol"/>
    <property type="evidence" value="ECO:0007669"/>
    <property type="project" value="TreeGrafter"/>
</dbReference>
<dbReference type="Pfam" id="PF00782">
    <property type="entry name" value="DSPc"/>
    <property type="match status" value="1"/>
</dbReference>
<dbReference type="GO" id="GO:0042995">
    <property type="term" value="C:cell projection"/>
    <property type="evidence" value="ECO:0007669"/>
    <property type="project" value="TreeGrafter"/>
</dbReference>
<dbReference type="InterPro" id="IPR000340">
    <property type="entry name" value="Dual-sp_phosphatase_cat-dom"/>
</dbReference>
<dbReference type="InterPro" id="IPR051281">
    <property type="entry name" value="Dual-spec_lipid-protein_phosph"/>
</dbReference>
<name>Q6RI82_ZYGRO</name>
<dbReference type="EC" id="3.1.3.67" evidence="1"/>
<dbReference type="PANTHER" id="PTHR12305">
    <property type="entry name" value="PHOSPHATASE WITH HOMOLOGY TO TENSIN"/>
    <property type="match status" value="1"/>
</dbReference>
<proteinExistence type="predicted"/>
<dbReference type="EMBL" id="AY496963">
    <property type="protein sequence ID" value="AAR88367.1"/>
    <property type="molecule type" value="Genomic_DNA"/>
</dbReference>
<dbReference type="InterPro" id="IPR000387">
    <property type="entry name" value="Tyr_Pase_dom"/>
</dbReference>
<accession>Q6RI82</accession>
<keyword evidence="2" id="KW-0378">Hydrolase</keyword>
<reference evidence="5" key="1">
    <citation type="submission" date="2003-12" db="EMBL/GenBank/DDBJ databases">
        <title>Zygosaccharomyces rouxii YHR121W gene.</title>
        <authorList>
            <person name="Wolfe K.H."/>
        </authorList>
    </citation>
    <scope>NUCLEOTIDE SEQUENCE</scope>
    <source>
        <strain evidence="5">CBS 732</strain>
    </source>
</reference>
<dbReference type="CDD" id="cd14497">
    <property type="entry name" value="PTP_PTEN-like"/>
    <property type="match status" value="1"/>
</dbReference>
<protein>
    <recommendedName>
        <fullName evidence="1">phosphatidylinositol-3,4,5-trisphosphate 3-phosphatase</fullName>
        <ecNumber evidence="1">3.1.3.67</ecNumber>
    </recommendedName>
</protein>
<dbReference type="Gene3D" id="3.90.190.10">
    <property type="entry name" value="Protein tyrosine phosphatase superfamily"/>
    <property type="match status" value="1"/>
</dbReference>
<dbReference type="PROSITE" id="PS51181">
    <property type="entry name" value="PPASE_TENSIN"/>
    <property type="match status" value="1"/>
</dbReference>
<feature type="non-terminal residue" evidence="5">
    <location>
        <position position="1"/>
    </location>
</feature>
<dbReference type="GO" id="GO:0005634">
    <property type="term" value="C:nucleus"/>
    <property type="evidence" value="ECO:0007669"/>
    <property type="project" value="TreeGrafter"/>
</dbReference>
<dbReference type="InterPro" id="IPR029023">
    <property type="entry name" value="Tensin_phosphatase"/>
</dbReference>
<dbReference type="GO" id="GO:0043491">
    <property type="term" value="P:phosphatidylinositol 3-kinase/protein kinase B signal transduction"/>
    <property type="evidence" value="ECO:0007669"/>
    <property type="project" value="TreeGrafter"/>
</dbReference>
<evidence type="ECO:0000259" key="4">
    <source>
        <dbReference type="PROSITE" id="PS51181"/>
    </source>
</evidence>
<dbReference type="InterPro" id="IPR016130">
    <property type="entry name" value="Tyr_Pase_AS"/>
</dbReference>
<evidence type="ECO:0000256" key="2">
    <source>
        <dbReference type="ARBA" id="ARBA00022801"/>
    </source>
</evidence>
<feature type="domain" description="Tyrosine specific protein phosphatases" evidence="3">
    <location>
        <begin position="146"/>
        <end position="192"/>
    </location>
</feature>
<dbReference type="GO" id="GO:0046856">
    <property type="term" value="P:phosphatidylinositol dephosphorylation"/>
    <property type="evidence" value="ECO:0007669"/>
    <property type="project" value="TreeGrafter"/>
</dbReference>
<dbReference type="InterPro" id="IPR029021">
    <property type="entry name" value="Prot-tyrosine_phosphatase-like"/>
</dbReference>
<dbReference type="PROSITE" id="PS50056">
    <property type="entry name" value="TYR_PHOSPHATASE_2"/>
    <property type="match status" value="1"/>
</dbReference>